<dbReference type="Proteomes" id="UP000232145">
    <property type="component" value="Unassembled WGS sequence"/>
</dbReference>
<dbReference type="EMBL" id="NPDX01000007">
    <property type="protein sequence ID" value="PJZ83071.1"/>
    <property type="molecule type" value="Genomic_DNA"/>
</dbReference>
<protein>
    <recommendedName>
        <fullName evidence="3">SbsA Ig-like domain-containing protein</fullName>
    </recommendedName>
</protein>
<dbReference type="OrthoDB" id="330286at2"/>
<keyword evidence="2" id="KW-1185">Reference proteome</keyword>
<reference evidence="1 2" key="1">
    <citation type="submission" date="2017-07" db="EMBL/GenBank/DDBJ databases">
        <title>Leptospira spp. isolated from tropical soils.</title>
        <authorList>
            <person name="Thibeaux R."/>
            <person name="Iraola G."/>
            <person name="Ferres I."/>
            <person name="Bierque E."/>
            <person name="Girault D."/>
            <person name="Soupe-Gilbert M.-E."/>
            <person name="Picardeau M."/>
            <person name="Goarant C."/>
        </authorList>
    </citation>
    <scope>NUCLEOTIDE SEQUENCE [LARGE SCALE GENOMIC DNA]</scope>
    <source>
        <strain evidence="1 2">FH2-B-A1</strain>
    </source>
</reference>
<organism evidence="1 2">
    <name type="scientific">Leptospira harrisiae</name>
    <dbReference type="NCBI Taxonomy" id="2023189"/>
    <lineage>
        <taxon>Bacteria</taxon>
        <taxon>Pseudomonadati</taxon>
        <taxon>Spirochaetota</taxon>
        <taxon>Spirochaetia</taxon>
        <taxon>Leptospirales</taxon>
        <taxon>Leptospiraceae</taxon>
        <taxon>Leptospira</taxon>
    </lineage>
</organism>
<sequence>MRSKMSIGLLFLLFLLFQNCYLNPVVNGILNPVEKKADGSLAALGLVGFAADTSDLRITGQIRDQNGVAISGLVLLPSLPSFQGKLGLPPYTTDSGGRFYLPFQTGSTSYQVLQNGNPFFTLILIVTSPIDIGIGTNGAPLGLEISNLSAVSGNEPPNFFDLVRVFYLEGGVTEVNIHNANLGKSPNPLVLEFSEPPASVDSEDVSWMPNSVLIIPAPSVGYLNPSVSGNQLIFSGAEGFTPNTQHFIAFTSNIKSATGKLLSPRVVRFCYAPSVNCVFY</sequence>
<name>A0A2N0AFM4_9LEPT</name>
<gene>
    <name evidence="1" type="ORF">CH364_17430</name>
</gene>
<dbReference type="AlphaFoldDB" id="A0A2N0AFM4"/>
<comment type="caution">
    <text evidence="1">The sequence shown here is derived from an EMBL/GenBank/DDBJ whole genome shotgun (WGS) entry which is preliminary data.</text>
</comment>
<evidence type="ECO:0008006" key="3">
    <source>
        <dbReference type="Google" id="ProtNLM"/>
    </source>
</evidence>
<evidence type="ECO:0000313" key="2">
    <source>
        <dbReference type="Proteomes" id="UP000232145"/>
    </source>
</evidence>
<accession>A0A2N0AFM4</accession>
<proteinExistence type="predicted"/>
<evidence type="ECO:0000313" key="1">
    <source>
        <dbReference type="EMBL" id="PJZ83071.1"/>
    </source>
</evidence>